<dbReference type="RefSeq" id="WP_269906644.1">
    <property type="nucleotide sequence ID" value="NZ_JAPFQA010000008.1"/>
</dbReference>
<proteinExistence type="predicted"/>
<feature type="region of interest" description="Disordered" evidence="1">
    <location>
        <begin position="64"/>
        <end position="123"/>
    </location>
</feature>
<gene>
    <name evidence="2" type="ORF">OOJ09_18975</name>
</gene>
<comment type="caution">
    <text evidence="2">The sequence shown here is derived from an EMBL/GenBank/DDBJ whole genome shotgun (WGS) entry which is preliminary data.</text>
</comment>
<dbReference type="EMBL" id="JAPFQA010000008">
    <property type="protein sequence ID" value="MCZ8546277.1"/>
    <property type="molecule type" value="Genomic_DNA"/>
</dbReference>
<protein>
    <submittedName>
        <fullName evidence="2">Uncharacterized protein</fullName>
    </submittedName>
</protein>
<evidence type="ECO:0000313" key="2">
    <source>
        <dbReference type="EMBL" id="MCZ8546277.1"/>
    </source>
</evidence>
<reference evidence="2" key="1">
    <citation type="submission" date="2022-11" db="EMBL/GenBank/DDBJ databases">
        <authorList>
            <person name="Coimbra C."/>
        </authorList>
    </citation>
    <scope>NUCLEOTIDE SEQUENCE</scope>
    <source>
        <strain evidence="2">Jales19</strain>
    </source>
</reference>
<sequence>MTKTTRKEILAETDAFLKANPEEKRAAVRIRYRGGRPAWNWLKKHDDKGAAALWLVARQRLPQAANDNLPTEPGLNVDRSRKDGRPRGKNPDPRSLDAYIALPSVQPRLGDPEPGPARTGNWDAVSRGVTIKPQRKDFKFSPHCRFSFHPPEIAEGASFLGAIGGLGQLKMGKRRGDVRLSSNAEATNPPADIDTVIEVILAGGNVADVGKALGAKGGNADRRGGAELLAAGRWAKLAVANDTRRILAA</sequence>
<evidence type="ECO:0000256" key="1">
    <source>
        <dbReference type="SAM" id="MobiDB-lite"/>
    </source>
</evidence>
<name>A0ABT4QXG8_9HYPH</name>
<dbReference type="Proteomes" id="UP001152178">
    <property type="component" value="Unassembled WGS sequence"/>
</dbReference>
<organism evidence="2 3">
    <name type="scientific">Mesorhizobium qingshengii</name>
    <dbReference type="NCBI Taxonomy" id="1165689"/>
    <lineage>
        <taxon>Bacteria</taxon>
        <taxon>Pseudomonadati</taxon>
        <taxon>Pseudomonadota</taxon>
        <taxon>Alphaproteobacteria</taxon>
        <taxon>Hyphomicrobiales</taxon>
        <taxon>Phyllobacteriaceae</taxon>
        <taxon>Mesorhizobium</taxon>
    </lineage>
</organism>
<evidence type="ECO:0000313" key="3">
    <source>
        <dbReference type="Proteomes" id="UP001152178"/>
    </source>
</evidence>
<keyword evidence="3" id="KW-1185">Reference proteome</keyword>
<feature type="compositionally biased region" description="Basic and acidic residues" evidence="1">
    <location>
        <begin position="78"/>
        <end position="95"/>
    </location>
</feature>
<accession>A0ABT4QXG8</accession>